<evidence type="ECO:0000313" key="2">
    <source>
        <dbReference type="Proteomes" id="UP000035760"/>
    </source>
</evidence>
<evidence type="ECO:0008006" key="3">
    <source>
        <dbReference type="Google" id="ProtNLM"/>
    </source>
</evidence>
<dbReference type="SUPFAM" id="SSF48452">
    <property type="entry name" value="TPR-like"/>
    <property type="match status" value="1"/>
</dbReference>
<keyword evidence="2" id="KW-1185">Reference proteome</keyword>
<sequence length="122" mass="14185">MEYATATDLYAQANQQWREAIELDLHSSEDIVYAIMPLLAQSLSLEPDYLPSLDLLSDMLMEIGAYDEALEFAERLHDLAPDETDYDHKLAALVGEENHRRRLIRAYLRQKRQRLIGNPHHH</sequence>
<evidence type="ECO:0000313" key="1">
    <source>
        <dbReference type="EMBL" id="CDI00870.1"/>
    </source>
</evidence>
<dbReference type="EMBL" id="CBTJ020000001">
    <property type="protein sequence ID" value="CDI00870.1"/>
    <property type="molecule type" value="Genomic_DNA"/>
</dbReference>
<dbReference type="RefSeq" id="WP_048669930.1">
    <property type="nucleotide sequence ID" value="NZ_CBTJ020000001.1"/>
</dbReference>
<organism evidence="1 2">
    <name type="scientific">Candidatus Competibacter denitrificans Run_A_D11</name>
    <dbReference type="NCBI Taxonomy" id="1400863"/>
    <lineage>
        <taxon>Bacteria</taxon>
        <taxon>Pseudomonadati</taxon>
        <taxon>Pseudomonadota</taxon>
        <taxon>Gammaproteobacteria</taxon>
        <taxon>Candidatus Competibacteraceae</taxon>
        <taxon>Candidatus Competibacter</taxon>
    </lineage>
</organism>
<reference evidence="1" key="1">
    <citation type="submission" date="2013-07" db="EMBL/GenBank/DDBJ databases">
        <authorList>
            <person name="McIlroy S."/>
        </authorList>
    </citation>
    <scope>NUCLEOTIDE SEQUENCE [LARGE SCALE GENOMIC DNA]</scope>
    <source>
        <strain evidence="1">Run_A_D11</strain>
    </source>
</reference>
<comment type="caution">
    <text evidence="1">The sequence shown here is derived from an EMBL/GenBank/DDBJ whole genome shotgun (WGS) entry which is preliminary data.</text>
</comment>
<gene>
    <name evidence="1" type="ORF">BN873_10126</name>
</gene>
<name>W6M4Y5_9GAMM</name>
<dbReference type="InterPro" id="IPR011990">
    <property type="entry name" value="TPR-like_helical_dom_sf"/>
</dbReference>
<accession>W6M4Y5</accession>
<protein>
    <recommendedName>
        <fullName evidence="3">Tetratricopeptide repeat protein</fullName>
    </recommendedName>
</protein>
<reference evidence="1" key="2">
    <citation type="submission" date="2014-03" db="EMBL/GenBank/DDBJ databases">
        <title>Candidatus Competibacter-lineage genomes retrieved from metagenomes reveal functional metabolic diversity.</title>
        <authorList>
            <person name="McIlroy S.J."/>
            <person name="Albertsen M."/>
            <person name="Andresen E.K."/>
            <person name="Saunders A.M."/>
            <person name="Kristiansen R."/>
            <person name="Stokholm-Bjerregaard M."/>
            <person name="Nielsen K.L."/>
            <person name="Nielsen P.H."/>
        </authorList>
    </citation>
    <scope>NUCLEOTIDE SEQUENCE</scope>
    <source>
        <strain evidence="1">Run_A_D11</strain>
    </source>
</reference>
<dbReference type="STRING" id="1400863.BN873_10126"/>
<proteinExistence type="predicted"/>
<dbReference type="Gene3D" id="1.25.40.10">
    <property type="entry name" value="Tetratricopeptide repeat domain"/>
    <property type="match status" value="1"/>
</dbReference>
<dbReference type="AlphaFoldDB" id="W6M4Y5"/>
<dbReference type="Proteomes" id="UP000035760">
    <property type="component" value="Unassembled WGS sequence"/>
</dbReference>